<gene>
    <name evidence="1" type="ORF">L873DRAFT_1881819</name>
</gene>
<dbReference type="Proteomes" id="UP000276215">
    <property type="component" value="Unassembled WGS sequence"/>
</dbReference>
<sequence length="94" mass="10696">MVSYSIDEEEDTTTDREGALGQVTYIQDFHGEVVLITGQIQEKKLEDVIIQMMFSMQEAASYVLGPLHGSKNKSVGNEKRIDPRWMYIEQELVG</sequence>
<accession>A0A3N4IV26</accession>
<dbReference type="EMBL" id="ML120544">
    <property type="protein sequence ID" value="RPA90053.1"/>
    <property type="molecule type" value="Genomic_DNA"/>
</dbReference>
<proteinExistence type="predicted"/>
<dbReference type="AlphaFoldDB" id="A0A3N4IV26"/>
<reference evidence="1 2" key="1">
    <citation type="journal article" date="2018" name="Nat. Ecol. Evol.">
        <title>Pezizomycetes genomes reveal the molecular basis of ectomycorrhizal truffle lifestyle.</title>
        <authorList>
            <person name="Murat C."/>
            <person name="Payen T."/>
            <person name="Noel B."/>
            <person name="Kuo A."/>
            <person name="Morin E."/>
            <person name="Chen J."/>
            <person name="Kohler A."/>
            <person name="Krizsan K."/>
            <person name="Balestrini R."/>
            <person name="Da Silva C."/>
            <person name="Montanini B."/>
            <person name="Hainaut M."/>
            <person name="Levati E."/>
            <person name="Barry K.W."/>
            <person name="Belfiori B."/>
            <person name="Cichocki N."/>
            <person name="Clum A."/>
            <person name="Dockter R.B."/>
            <person name="Fauchery L."/>
            <person name="Guy J."/>
            <person name="Iotti M."/>
            <person name="Le Tacon F."/>
            <person name="Lindquist E.A."/>
            <person name="Lipzen A."/>
            <person name="Malagnac F."/>
            <person name="Mello A."/>
            <person name="Molinier V."/>
            <person name="Miyauchi S."/>
            <person name="Poulain J."/>
            <person name="Riccioni C."/>
            <person name="Rubini A."/>
            <person name="Sitrit Y."/>
            <person name="Splivallo R."/>
            <person name="Traeger S."/>
            <person name="Wang M."/>
            <person name="Zifcakova L."/>
            <person name="Wipf D."/>
            <person name="Zambonelli A."/>
            <person name="Paolocci F."/>
            <person name="Nowrousian M."/>
            <person name="Ottonello S."/>
            <person name="Baldrian P."/>
            <person name="Spatafora J.W."/>
            <person name="Henrissat B."/>
            <person name="Nagy L.G."/>
            <person name="Aury J.M."/>
            <person name="Wincker P."/>
            <person name="Grigoriev I.V."/>
            <person name="Bonfante P."/>
            <person name="Martin F.M."/>
        </authorList>
    </citation>
    <scope>NUCLEOTIDE SEQUENCE [LARGE SCALE GENOMIC DNA]</scope>
    <source>
        <strain evidence="1 2">120613-1</strain>
    </source>
</reference>
<organism evidence="1 2">
    <name type="scientific">Choiromyces venosus 120613-1</name>
    <dbReference type="NCBI Taxonomy" id="1336337"/>
    <lineage>
        <taxon>Eukaryota</taxon>
        <taxon>Fungi</taxon>
        <taxon>Dikarya</taxon>
        <taxon>Ascomycota</taxon>
        <taxon>Pezizomycotina</taxon>
        <taxon>Pezizomycetes</taxon>
        <taxon>Pezizales</taxon>
        <taxon>Tuberaceae</taxon>
        <taxon>Choiromyces</taxon>
    </lineage>
</organism>
<protein>
    <submittedName>
        <fullName evidence="1">Uncharacterized protein</fullName>
    </submittedName>
</protein>
<keyword evidence="2" id="KW-1185">Reference proteome</keyword>
<name>A0A3N4IV26_9PEZI</name>
<evidence type="ECO:0000313" key="2">
    <source>
        <dbReference type="Proteomes" id="UP000276215"/>
    </source>
</evidence>
<evidence type="ECO:0000313" key="1">
    <source>
        <dbReference type="EMBL" id="RPA90053.1"/>
    </source>
</evidence>